<gene>
    <name evidence="1" type="ORF">DPEC_G00104470</name>
</gene>
<protein>
    <submittedName>
        <fullName evidence="1">Uncharacterized protein</fullName>
    </submittedName>
</protein>
<reference evidence="1" key="1">
    <citation type="submission" date="2021-05" db="EMBL/GenBank/DDBJ databases">
        <authorList>
            <person name="Pan Q."/>
            <person name="Jouanno E."/>
            <person name="Zahm M."/>
            <person name="Klopp C."/>
            <person name="Cabau C."/>
            <person name="Louis A."/>
            <person name="Berthelot C."/>
            <person name="Parey E."/>
            <person name="Roest Crollius H."/>
            <person name="Montfort J."/>
            <person name="Robinson-Rechavi M."/>
            <person name="Bouchez O."/>
            <person name="Lampietro C."/>
            <person name="Lopez Roques C."/>
            <person name="Donnadieu C."/>
            <person name="Postlethwait J."/>
            <person name="Bobe J."/>
            <person name="Dillon D."/>
            <person name="Chandos A."/>
            <person name="von Hippel F."/>
            <person name="Guiguen Y."/>
        </authorList>
    </citation>
    <scope>NUCLEOTIDE SEQUENCE</scope>
    <source>
        <strain evidence="1">YG-Jan2019</strain>
    </source>
</reference>
<dbReference type="Proteomes" id="UP001157502">
    <property type="component" value="Chromosome 8"/>
</dbReference>
<name>A0ACC2GXF2_DALPE</name>
<proteinExistence type="predicted"/>
<evidence type="ECO:0000313" key="1">
    <source>
        <dbReference type="EMBL" id="KAJ8008404.1"/>
    </source>
</evidence>
<comment type="caution">
    <text evidence="1">The sequence shown here is derived from an EMBL/GenBank/DDBJ whole genome shotgun (WGS) entry which is preliminary data.</text>
</comment>
<keyword evidence="2" id="KW-1185">Reference proteome</keyword>
<evidence type="ECO:0000313" key="2">
    <source>
        <dbReference type="Proteomes" id="UP001157502"/>
    </source>
</evidence>
<sequence>MYPLWVNLLSLQLLAEIWLSGARVSDSFKDCSQFLYMRTAPTGINTSDGSQSSTYTLTIVVLQITDFLDETRMSTYLNTVRHQLNNFCRGKQTYMISGVTVSGATIRRGTETRIGIPKHLWLATYTALP</sequence>
<accession>A0ACC2GXF2</accession>
<dbReference type="EMBL" id="CM055735">
    <property type="protein sequence ID" value="KAJ8008404.1"/>
    <property type="molecule type" value="Genomic_DNA"/>
</dbReference>
<organism evidence="1 2">
    <name type="scientific">Dallia pectoralis</name>
    <name type="common">Alaska blackfish</name>
    <dbReference type="NCBI Taxonomy" id="75939"/>
    <lineage>
        <taxon>Eukaryota</taxon>
        <taxon>Metazoa</taxon>
        <taxon>Chordata</taxon>
        <taxon>Craniata</taxon>
        <taxon>Vertebrata</taxon>
        <taxon>Euteleostomi</taxon>
        <taxon>Actinopterygii</taxon>
        <taxon>Neopterygii</taxon>
        <taxon>Teleostei</taxon>
        <taxon>Protacanthopterygii</taxon>
        <taxon>Esociformes</taxon>
        <taxon>Umbridae</taxon>
        <taxon>Dallia</taxon>
    </lineage>
</organism>